<keyword evidence="7" id="KW-0998">Cell outer membrane</keyword>
<dbReference type="Gene3D" id="1.20.1600.10">
    <property type="entry name" value="Outer membrane efflux proteins (OEP)"/>
    <property type="match status" value="1"/>
</dbReference>
<dbReference type="InterPro" id="IPR003423">
    <property type="entry name" value="OMP_efflux"/>
</dbReference>
<evidence type="ECO:0000256" key="7">
    <source>
        <dbReference type="ARBA" id="ARBA00023237"/>
    </source>
</evidence>
<evidence type="ECO:0000256" key="4">
    <source>
        <dbReference type="ARBA" id="ARBA00022452"/>
    </source>
</evidence>
<keyword evidence="8" id="KW-0732">Signal</keyword>
<dbReference type="Proteomes" id="UP000198382">
    <property type="component" value="Unassembled WGS sequence"/>
</dbReference>
<evidence type="ECO:0008006" key="11">
    <source>
        <dbReference type="Google" id="ProtNLM"/>
    </source>
</evidence>
<keyword evidence="3" id="KW-0813">Transport</keyword>
<comment type="caution">
    <text evidence="9">The sequence shown here is derived from an EMBL/GenBank/DDBJ whole genome shotgun (WGS) entry which is preliminary data.</text>
</comment>
<evidence type="ECO:0000256" key="1">
    <source>
        <dbReference type="ARBA" id="ARBA00004442"/>
    </source>
</evidence>
<dbReference type="InterPro" id="IPR051906">
    <property type="entry name" value="TolC-like"/>
</dbReference>
<evidence type="ECO:0000256" key="2">
    <source>
        <dbReference type="ARBA" id="ARBA00007613"/>
    </source>
</evidence>
<protein>
    <recommendedName>
        <fullName evidence="11">Outer membrane protein TolC</fullName>
    </recommendedName>
</protein>
<evidence type="ECO:0000256" key="3">
    <source>
        <dbReference type="ARBA" id="ARBA00022448"/>
    </source>
</evidence>
<dbReference type="PANTHER" id="PTHR30026:SF20">
    <property type="entry name" value="OUTER MEMBRANE PROTEIN TOLC"/>
    <property type="match status" value="1"/>
</dbReference>
<organism evidence="9 10">
    <name type="scientific">Flavobacterium frigidimaris</name>
    <dbReference type="NCBI Taxonomy" id="262320"/>
    <lineage>
        <taxon>Bacteria</taxon>
        <taxon>Pseudomonadati</taxon>
        <taxon>Bacteroidota</taxon>
        <taxon>Flavobacteriia</taxon>
        <taxon>Flavobacteriales</taxon>
        <taxon>Flavobacteriaceae</taxon>
        <taxon>Flavobacterium</taxon>
    </lineage>
</organism>
<comment type="similarity">
    <text evidence="2">Belongs to the outer membrane factor (OMF) (TC 1.B.17) family.</text>
</comment>
<sequence length="432" mass="48457">MKKIFSILIILIITTSASAQENTGDLKQLINASFGYFPKFKELQETVNTGEHRVKLAKSGGLPTLNAQGSYSYSYPVSEISAVSGDQVSAFKIMPNNKYSTMLNASYTLWDFGAVKASVDMKKSELESAKHNLDFYRSEVAFQVADIYYQVVYLKKAISIENSVIQFLEENKKDTEIKLKNGDALRYDVLSIQSSVDQENNNKIALKNALDKQIALLEYTTGKKIETNSSNFEFPAVTQSTAEQALESAKKNNSEFDLIRDQVKQAEAQVKLSHSKSKPSIILNAATGYTNGYTPDIDDFRYNYNAGVTLKIPIYEGGKYKEEINIAKSTLQESKYAEETLENTFLKDIREILIDIESSSSSIINSKKQAEQALEAQKLAQSRYKNGIGTYLELTNASTNVQRAELTTLQYEHQLCVGQYNLARITGLNYWQ</sequence>
<dbReference type="SUPFAM" id="SSF56954">
    <property type="entry name" value="Outer membrane efflux proteins (OEP)"/>
    <property type="match status" value="1"/>
</dbReference>
<comment type="subcellular location">
    <subcellularLocation>
        <location evidence="1">Cell outer membrane</location>
    </subcellularLocation>
</comment>
<feature type="chain" id="PRO_5046050945" description="Outer membrane protein TolC" evidence="8">
    <location>
        <begin position="20"/>
        <end position="432"/>
    </location>
</feature>
<accession>A0ABX4BMR1</accession>
<dbReference type="EMBL" id="MUGV01000028">
    <property type="protein sequence ID" value="OXA77415.1"/>
    <property type="molecule type" value="Genomic_DNA"/>
</dbReference>
<dbReference type="PANTHER" id="PTHR30026">
    <property type="entry name" value="OUTER MEMBRANE PROTEIN TOLC"/>
    <property type="match status" value="1"/>
</dbReference>
<dbReference type="Pfam" id="PF02321">
    <property type="entry name" value="OEP"/>
    <property type="match status" value="2"/>
</dbReference>
<evidence type="ECO:0000313" key="10">
    <source>
        <dbReference type="Proteomes" id="UP000198382"/>
    </source>
</evidence>
<keyword evidence="4" id="KW-1134">Transmembrane beta strand</keyword>
<evidence type="ECO:0000256" key="6">
    <source>
        <dbReference type="ARBA" id="ARBA00023136"/>
    </source>
</evidence>
<evidence type="ECO:0000313" key="9">
    <source>
        <dbReference type="EMBL" id="OXA77415.1"/>
    </source>
</evidence>
<feature type="signal peptide" evidence="8">
    <location>
        <begin position="1"/>
        <end position="19"/>
    </location>
</feature>
<keyword evidence="5" id="KW-0812">Transmembrane</keyword>
<keyword evidence="10" id="KW-1185">Reference proteome</keyword>
<keyword evidence="6" id="KW-0472">Membrane</keyword>
<proteinExistence type="inferred from homology"/>
<name>A0ABX4BMR1_FLAFR</name>
<evidence type="ECO:0000256" key="5">
    <source>
        <dbReference type="ARBA" id="ARBA00022692"/>
    </source>
</evidence>
<reference evidence="9 10" key="1">
    <citation type="submission" date="2016-11" db="EMBL/GenBank/DDBJ databases">
        <title>Whole genomes of Flavobacteriaceae.</title>
        <authorList>
            <person name="Stine C."/>
            <person name="Li C."/>
            <person name="Tadesse D."/>
        </authorList>
    </citation>
    <scope>NUCLEOTIDE SEQUENCE [LARGE SCALE GENOMIC DNA]</scope>
    <source>
        <strain evidence="9 10">DSM 15937</strain>
    </source>
</reference>
<dbReference type="RefSeq" id="WP_074662866.1">
    <property type="nucleotide sequence ID" value="NZ_MUGV01000028.1"/>
</dbReference>
<gene>
    <name evidence="9" type="ORF">B0A65_16335</name>
</gene>
<evidence type="ECO:0000256" key="8">
    <source>
        <dbReference type="SAM" id="SignalP"/>
    </source>
</evidence>